<reference evidence="4" key="1">
    <citation type="submission" date="2019-10" db="EMBL/GenBank/DDBJ databases">
        <authorList>
            <consortium name="Genoscope - CEA"/>
            <person name="William W."/>
        </authorList>
    </citation>
    <scope>NUCLEOTIDE SEQUENCE [LARGE SCALE GENOMIC DNA]</scope>
    <source>
        <strain evidence="4">BBR_PRJEB10992</strain>
    </source>
</reference>
<evidence type="ECO:0000313" key="4">
    <source>
        <dbReference type="EMBL" id="VXD19216.1"/>
    </source>
</evidence>
<feature type="transmembrane region" description="Helical" evidence="2">
    <location>
        <begin position="140"/>
        <end position="159"/>
    </location>
</feature>
<proteinExistence type="inferred from homology"/>
<dbReference type="Proteomes" id="UP000184550">
    <property type="component" value="Unassembled WGS sequence"/>
</dbReference>
<accession>A0A7Z9BNZ9</accession>
<dbReference type="InterPro" id="IPR037185">
    <property type="entry name" value="EmrE-like"/>
</dbReference>
<evidence type="ECO:0000313" key="5">
    <source>
        <dbReference type="Proteomes" id="UP000184550"/>
    </source>
</evidence>
<feature type="domain" description="EamA" evidence="3">
    <location>
        <begin position="47"/>
        <end position="182"/>
    </location>
</feature>
<dbReference type="AlphaFoldDB" id="A0A7Z9BNZ9"/>
<keyword evidence="2" id="KW-1133">Transmembrane helix</keyword>
<evidence type="ECO:0000256" key="1">
    <source>
        <dbReference type="ARBA" id="ARBA00007362"/>
    </source>
</evidence>
<name>A0A7Z9BNZ9_9CYAN</name>
<feature type="transmembrane region" description="Helical" evidence="2">
    <location>
        <begin position="46"/>
        <end position="65"/>
    </location>
</feature>
<protein>
    <submittedName>
        <fullName evidence="4">Permease</fullName>
    </submittedName>
</protein>
<comment type="caution">
    <text evidence="4">The sequence shown here is derived from an EMBL/GenBank/DDBJ whole genome shotgun (WGS) entry which is preliminary data.</text>
</comment>
<dbReference type="PANTHER" id="PTHR12715:SF4">
    <property type="entry name" value="EAMA DOMAIN-CONTAINING PROTEIN"/>
    <property type="match status" value="1"/>
</dbReference>
<feature type="transmembrane region" description="Helical" evidence="2">
    <location>
        <begin position="165"/>
        <end position="183"/>
    </location>
</feature>
<feature type="transmembrane region" description="Helical" evidence="2">
    <location>
        <begin position="16"/>
        <end position="34"/>
    </location>
</feature>
<dbReference type="InterPro" id="IPR000620">
    <property type="entry name" value="EamA_dom"/>
</dbReference>
<comment type="similarity">
    <text evidence="1">Belongs to the EamA transporter family.</text>
</comment>
<keyword evidence="2" id="KW-0472">Membrane</keyword>
<dbReference type="GO" id="GO:0016020">
    <property type="term" value="C:membrane"/>
    <property type="evidence" value="ECO:0007669"/>
    <property type="project" value="InterPro"/>
</dbReference>
<organism evidence="4 5">
    <name type="scientific">Planktothrix serta PCC 8927</name>
    <dbReference type="NCBI Taxonomy" id="671068"/>
    <lineage>
        <taxon>Bacteria</taxon>
        <taxon>Bacillati</taxon>
        <taxon>Cyanobacteriota</taxon>
        <taxon>Cyanophyceae</taxon>
        <taxon>Oscillatoriophycideae</taxon>
        <taxon>Oscillatoriales</taxon>
        <taxon>Microcoleaceae</taxon>
        <taxon>Planktothrix</taxon>
    </lineage>
</organism>
<feature type="transmembrane region" description="Helical" evidence="2">
    <location>
        <begin position="108"/>
        <end position="128"/>
    </location>
</feature>
<dbReference type="SUPFAM" id="SSF103481">
    <property type="entry name" value="Multidrug resistance efflux transporter EmrE"/>
    <property type="match status" value="2"/>
</dbReference>
<dbReference type="EMBL" id="CZCU02000138">
    <property type="protein sequence ID" value="VXD19216.1"/>
    <property type="molecule type" value="Genomic_DNA"/>
</dbReference>
<keyword evidence="5" id="KW-1185">Reference proteome</keyword>
<evidence type="ECO:0000259" key="3">
    <source>
        <dbReference type="Pfam" id="PF00892"/>
    </source>
</evidence>
<feature type="transmembrane region" description="Helical" evidence="2">
    <location>
        <begin position="77"/>
        <end position="102"/>
    </location>
</feature>
<sequence>MAILSKFWLNEKLSPLKIIGIGIAFLGGIIIGFSDTEAGGFYSHPLLGDSLALIGAWTVSLYLMFGREAQQRGFPLGGYVIVAYTVAAIILLPLPLIFGVGYTDYPSIVYVYLLLMGIFPQLVGHTSFNWAINQISPTSVTLAILFEPIGASFLGYLFFNEVPPVAVLIGGIIILMGVAIAVINS</sequence>
<evidence type="ECO:0000256" key="2">
    <source>
        <dbReference type="SAM" id="Phobius"/>
    </source>
</evidence>
<dbReference type="InterPro" id="IPR052756">
    <property type="entry name" value="Alkyne_AA_exporter"/>
</dbReference>
<dbReference type="Pfam" id="PF00892">
    <property type="entry name" value="EamA"/>
    <property type="match status" value="1"/>
</dbReference>
<keyword evidence="2" id="KW-0812">Transmembrane</keyword>
<gene>
    <name evidence="4" type="ORF">PL8927_620051</name>
</gene>
<dbReference type="PANTHER" id="PTHR12715">
    <property type="entry name" value="TRANSPORTER, DRUG/METABOLITE EXPORTER FAMILY"/>
    <property type="match status" value="1"/>
</dbReference>